<dbReference type="InterPro" id="IPR050823">
    <property type="entry name" value="Plant_Ser_Thr_Prot_Kinase"/>
</dbReference>
<evidence type="ECO:0000256" key="10">
    <source>
        <dbReference type="PROSITE-ProRule" id="PRU10141"/>
    </source>
</evidence>
<dbReference type="GO" id="GO:0006952">
    <property type="term" value="P:defense response"/>
    <property type="evidence" value="ECO:0007669"/>
    <property type="project" value="UniProtKB-KW"/>
</dbReference>
<keyword evidence="3" id="KW-0472">Membrane</keyword>
<evidence type="ECO:0000256" key="11">
    <source>
        <dbReference type="RuleBase" id="RU000304"/>
    </source>
</evidence>
<feature type="region of interest" description="Disordered" evidence="12">
    <location>
        <begin position="54"/>
        <end position="80"/>
    </location>
</feature>
<evidence type="ECO:0000256" key="1">
    <source>
        <dbReference type="ARBA" id="ARBA00004236"/>
    </source>
</evidence>
<keyword evidence="6 10" id="KW-0547">Nucleotide-binding</keyword>
<dbReference type="InterPro" id="IPR017441">
    <property type="entry name" value="Protein_kinase_ATP_BS"/>
</dbReference>
<evidence type="ECO:0000256" key="5">
    <source>
        <dbReference type="ARBA" id="ARBA00022679"/>
    </source>
</evidence>
<keyword evidence="15" id="KW-1185">Reference proteome</keyword>
<evidence type="ECO:0000313" key="15">
    <source>
        <dbReference type="Proteomes" id="UP000886885"/>
    </source>
</evidence>
<keyword evidence="5" id="KW-0808">Transferase</keyword>
<evidence type="ECO:0000256" key="6">
    <source>
        <dbReference type="ARBA" id="ARBA00022741"/>
    </source>
</evidence>
<protein>
    <recommendedName>
        <fullName evidence="2">non-specific serine/threonine protein kinase</fullName>
        <ecNumber evidence="2">2.7.11.1</ecNumber>
    </recommendedName>
</protein>
<evidence type="ECO:0000259" key="13">
    <source>
        <dbReference type="PROSITE" id="PS50011"/>
    </source>
</evidence>
<dbReference type="PROSITE" id="PS00107">
    <property type="entry name" value="PROTEIN_KINASE_ATP"/>
    <property type="match status" value="1"/>
</dbReference>
<dbReference type="Pfam" id="PF07714">
    <property type="entry name" value="PK_Tyr_Ser-Thr"/>
    <property type="match status" value="1"/>
</dbReference>
<dbReference type="PROSITE" id="PS00108">
    <property type="entry name" value="PROTEIN_KINASE_ST"/>
    <property type="match status" value="1"/>
</dbReference>
<proteinExistence type="inferred from homology"/>
<name>A0A8X7Z0L4_POPTO</name>
<dbReference type="GO" id="GO:0005524">
    <property type="term" value="F:ATP binding"/>
    <property type="evidence" value="ECO:0007669"/>
    <property type="project" value="UniProtKB-UniRule"/>
</dbReference>
<evidence type="ECO:0000313" key="14">
    <source>
        <dbReference type="EMBL" id="KAG6762163.1"/>
    </source>
</evidence>
<dbReference type="EMBL" id="JAAWWB010000017">
    <property type="protein sequence ID" value="KAG6762163.1"/>
    <property type="molecule type" value="Genomic_DNA"/>
</dbReference>
<evidence type="ECO:0000256" key="7">
    <source>
        <dbReference type="ARBA" id="ARBA00022777"/>
    </source>
</evidence>
<reference evidence="14" key="1">
    <citation type="journal article" date="2020" name="bioRxiv">
        <title>Hybrid origin of Populus tomentosa Carr. identified through genome sequencing and phylogenomic analysis.</title>
        <authorList>
            <person name="An X."/>
            <person name="Gao K."/>
            <person name="Chen Z."/>
            <person name="Li J."/>
            <person name="Yang X."/>
            <person name="Yang X."/>
            <person name="Zhou J."/>
            <person name="Guo T."/>
            <person name="Zhao T."/>
            <person name="Huang S."/>
            <person name="Miao D."/>
            <person name="Khan W.U."/>
            <person name="Rao P."/>
            <person name="Ye M."/>
            <person name="Lei B."/>
            <person name="Liao W."/>
            <person name="Wang J."/>
            <person name="Ji L."/>
            <person name="Li Y."/>
            <person name="Guo B."/>
            <person name="Mustafa N.S."/>
            <person name="Li S."/>
            <person name="Yun Q."/>
            <person name="Keller S.R."/>
            <person name="Mao J."/>
            <person name="Zhang R."/>
            <person name="Strauss S.H."/>
        </authorList>
    </citation>
    <scope>NUCLEOTIDE SEQUENCE</scope>
    <source>
        <strain evidence="14">GM15</strain>
        <tissue evidence="14">Leaf</tissue>
    </source>
</reference>
<evidence type="ECO:0000256" key="9">
    <source>
        <dbReference type="ARBA" id="ARBA00022840"/>
    </source>
</evidence>
<sequence>MFPISQWGLSGLLASNMKINGDRILKAFQVRFSIGKMISSIKALSYIRLSSKNVSTDGTDLSSTSSKVSSLSVPPTPRSEGEILQSSNLKSFSFSDLKMATRNFRPDSVLGEGGFGSVFKGWIDEQTFAAAKPGTGMVIAVKRLNQDGFQGHKEWLAEVNYLGQLYNPHLVKLIGYCLEDEHRLLVYEFMPRGSLENHLFRRGSYFQPLSWNLRMKVALGAAKGLAFLHSAETKVIYRDFKTSNILLDSKYNAKLSDFGLAKDGPTGDKSHVSTRVMGTYGYAAPEYLATGHLTSKSDVYSFGVVLLEMLSGRRAVDKNRPSGEHNLVEWAKPYLANKRKIFRILDNRLEGQYSMDVAYKVSTLALRCLSVETKIRPTMDEVVTALEQLQDSKETGTAIGHVGNKPRIRRRSANDATGGGSTAAYPRPSASPLYA</sequence>
<dbReference type="FunFam" id="1.10.510.10:FF:000258">
    <property type="entry name" value="Probable serine/threonine-protein kinase PBL8"/>
    <property type="match status" value="1"/>
</dbReference>
<evidence type="ECO:0000256" key="4">
    <source>
        <dbReference type="ARBA" id="ARBA00022527"/>
    </source>
</evidence>
<gene>
    <name evidence="14" type="ORF">POTOM_032650</name>
</gene>
<organism evidence="14 15">
    <name type="scientific">Populus tomentosa</name>
    <name type="common">Chinese white poplar</name>
    <dbReference type="NCBI Taxonomy" id="118781"/>
    <lineage>
        <taxon>Eukaryota</taxon>
        <taxon>Viridiplantae</taxon>
        <taxon>Streptophyta</taxon>
        <taxon>Embryophyta</taxon>
        <taxon>Tracheophyta</taxon>
        <taxon>Spermatophyta</taxon>
        <taxon>Magnoliopsida</taxon>
        <taxon>eudicotyledons</taxon>
        <taxon>Gunneridae</taxon>
        <taxon>Pentapetalae</taxon>
        <taxon>rosids</taxon>
        <taxon>fabids</taxon>
        <taxon>Malpighiales</taxon>
        <taxon>Salicaceae</taxon>
        <taxon>Saliceae</taxon>
        <taxon>Populus</taxon>
    </lineage>
</organism>
<dbReference type="CDD" id="cd14066">
    <property type="entry name" value="STKc_IRAK"/>
    <property type="match status" value="1"/>
</dbReference>
<dbReference type="Proteomes" id="UP000886885">
    <property type="component" value="Chromosome 9A"/>
</dbReference>
<dbReference type="InterPro" id="IPR000719">
    <property type="entry name" value="Prot_kinase_dom"/>
</dbReference>
<feature type="domain" description="Protein kinase" evidence="13">
    <location>
        <begin position="104"/>
        <end position="389"/>
    </location>
</feature>
<comment type="caution">
    <text evidence="14">The sequence shown here is derived from an EMBL/GenBank/DDBJ whole genome shotgun (WGS) entry which is preliminary data.</text>
</comment>
<dbReference type="GO" id="GO:0005886">
    <property type="term" value="C:plasma membrane"/>
    <property type="evidence" value="ECO:0007669"/>
    <property type="project" value="UniProtKB-SubCell"/>
</dbReference>
<keyword evidence="3" id="KW-1003">Cell membrane</keyword>
<evidence type="ECO:0000256" key="2">
    <source>
        <dbReference type="ARBA" id="ARBA00012513"/>
    </source>
</evidence>
<feature type="binding site" evidence="10">
    <location>
        <position position="142"/>
    </location>
    <ligand>
        <name>ATP</name>
        <dbReference type="ChEBI" id="CHEBI:30616"/>
    </ligand>
</feature>
<keyword evidence="4 11" id="KW-0723">Serine/threonine-protein kinase</keyword>
<dbReference type="EC" id="2.7.11.1" evidence="2"/>
<dbReference type="AlphaFoldDB" id="A0A8X7Z0L4"/>
<dbReference type="PROSITE" id="PS50011">
    <property type="entry name" value="PROTEIN_KINASE_DOM"/>
    <property type="match status" value="1"/>
</dbReference>
<dbReference type="InterPro" id="IPR008271">
    <property type="entry name" value="Ser/Thr_kinase_AS"/>
</dbReference>
<dbReference type="InterPro" id="IPR001245">
    <property type="entry name" value="Ser-Thr/Tyr_kinase_cat_dom"/>
</dbReference>
<keyword evidence="9 10" id="KW-0067">ATP-binding</keyword>
<evidence type="ECO:0000256" key="8">
    <source>
        <dbReference type="ARBA" id="ARBA00022821"/>
    </source>
</evidence>
<keyword evidence="8" id="KW-0611">Plant defense</keyword>
<comment type="similarity">
    <text evidence="11">Belongs to the protein kinase superfamily.</text>
</comment>
<feature type="compositionally biased region" description="Low complexity" evidence="12">
    <location>
        <begin position="55"/>
        <end position="73"/>
    </location>
</feature>
<dbReference type="FunFam" id="3.30.200.20:FF:000228">
    <property type="entry name" value="Serine/threonine-protein kinase BIK1"/>
    <property type="match status" value="1"/>
</dbReference>
<dbReference type="OrthoDB" id="4062651at2759"/>
<accession>A0A8X7Z0L4</accession>
<feature type="region of interest" description="Disordered" evidence="12">
    <location>
        <begin position="396"/>
        <end position="435"/>
    </location>
</feature>
<dbReference type="PANTHER" id="PTHR45621">
    <property type="entry name" value="OS01G0588500 PROTEIN-RELATED"/>
    <property type="match status" value="1"/>
</dbReference>
<evidence type="ECO:0000256" key="3">
    <source>
        <dbReference type="ARBA" id="ARBA00022475"/>
    </source>
</evidence>
<dbReference type="GO" id="GO:0004674">
    <property type="term" value="F:protein serine/threonine kinase activity"/>
    <property type="evidence" value="ECO:0007669"/>
    <property type="project" value="UniProtKB-KW"/>
</dbReference>
<keyword evidence="7" id="KW-0418">Kinase</keyword>
<comment type="subcellular location">
    <subcellularLocation>
        <location evidence="1">Cell membrane</location>
    </subcellularLocation>
</comment>
<evidence type="ECO:0000256" key="12">
    <source>
        <dbReference type="SAM" id="MobiDB-lite"/>
    </source>
</evidence>